<accession>A0A853BET8</accession>
<dbReference type="Gene3D" id="1.10.1040.10">
    <property type="entry name" value="N-(1-d-carboxylethyl)-l-norvaline Dehydrogenase, domain 2"/>
    <property type="match status" value="1"/>
</dbReference>
<dbReference type="InterPro" id="IPR013328">
    <property type="entry name" value="6PGD_dom2"/>
</dbReference>
<dbReference type="Gene3D" id="3.40.50.720">
    <property type="entry name" value="NAD(P)-binding Rossmann-like Domain"/>
    <property type="match status" value="1"/>
</dbReference>
<proteinExistence type="inferred from homology"/>
<dbReference type="PANTHER" id="PTHR43060:SF15">
    <property type="entry name" value="3-HYDROXYISOBUTYRATE DEHYDROGENASE-LIKE 1, MITOCHONDRIAL-RELATED"/>
    <property type="match status" value="1"/>
</dbReference>
<dbReference type="PANTHER" id="PTHR43060">
    <property type="entry name" value="3-HYDROXYISOBUTYRATE DEHYDROGENASE-LIKE 1, MITOCHONDRIAL-RELATED"/>
    <property type="match status" value="1"/>
</dbReference>
<dbReference type="GO" id="GO:0016491">
    <property type="term" value="F:oxidoreductase activity"/>
    <property type="evidence" value="ECO:0007669"/>
    <property type="project" value="UniProtKB-KW"/>
</dbReference>
<feature type="domain" description="6-phosphogluconate dehydrogenase NADP-binding" evidence="4">
    <location>
        <begin position="5"/>
        <end position="160"/>
    </location>
</feature>
<dbReference type="RefSeq" id="WP_179777240.1">
    <property type="nucleotide sequence ID" value="NZ_JACCFK010000002.1"/>
</dbReference>
<dbReference type="GO" id="GO:0050661">
    <property type="term" value="F:NADP binding"/>
    <property type="evidence" value="ECO:0007669"/>
    <property type="project" value="InterPro"/>
</dbReference>
<keyword evidence="2" id="KW-0560">Oxidoreductase</keyword>
<dbReference type="SUPFAM" id="SSF48179">
    <property type="entry name" value="6-phosphogluconate dehydrogenase C-terminal domain-like"/>
    <property type="match status" value="1"/>
</dbReference>
<evidence type="ECO:0000313" key="5">
    <source>
        <dbReference type="EMBL" id="NYI92986.1"/>
    </source>
</evidence>
<organism evidence="5 6">
    <name type="scientific">Amycolatopsis endophytica</name>
    <dbReference type="NCBI Taxonomy" id="860233"/>
    <lineage>
        <taxon>Bacteria</taxon>
        <taxon>Bacillati</taxon>
        <taxon>Actinomycetota</taxon>
        <taxon>Actinomycetes</taxon>
        <taxon>Pseudonocardiales</taxon>
        <taxon>Pseudonocardiaceae</taxon>
        <taxon>Amycolatopsis</taxon>
    </lineage>
</organism>
<dbReference type="InterPro" id="IPR036291">
    <property type="entry name" value="NAD(P)-bd_dom_sf"/>
</dbReference>
<evidence type="ECO:0000256" key="2">
    <source>
        <dbReference type="ARBA" id="ARBA00023002"/>
    </source>
</evidence>
<protein>
    <submittedName>
        <fullName evidence="5">3-hydroxyisobutyrate dehydrogenase-like beta-hydroxyacid dehydrogenase</fullName>
    </submittedName>
</protein>
<dbReference type="SUPFAM" id="SSF51735">
    <property type="entry name" value="NAD(P)-binding Rossmann-fold domains"/>
    <property type="match status" value="1"/>
</dbReference>
<dbReference type="EMBL" id="JACCFK010000002">
    <property type="protein sequence ID" value="NYI92986.1"/>
    <property type="molecule type" value="Genomic_DNA"/>
</dbReference>
<evidence type="ECO:0000256" key="1">
    <source>
        <dbReference type="ARBA" id="ARBA00009080"/>
    </source>
</evidence>
<evidence type="ECO:0000313" key="6">
    <source>
        <dbReference type="Proteomes" id="UP000549616"/>
    </source>
</evidence>
<dbReference type="Pfam" id="PF03446">
    <property type="entry name" value="NAD_binding_2"/>
    <property type="match status" value="1"/>
</dbReference>
<evidence type="ECO:0000259" key="4">
    <source>
        <dbReference type="Pfam" id="PF03446"/>
    </source>
</evidence>
<dbReference type="AlphaFoldDB" id="A0A853BET8"/>
<dbReference type="InterPro" id="IPR006115">
    <property type="entry name" value="6PGDH_NADP-bd"/>
</dbReference>
<gene>
    <name evidence="5" type="ORF">HNR02_006361</name>
</gene>
<keyword evidence="6" id="KW-1185">Reference proteome</keyword>
<evidence type="ECO:0000256" key="3">
    <source>
        <dbReference type="PIRSR" id="PIRSR000103-1"/>
    </source>
</evidence>
<dbReference type="InterPro" id="IPR015815">
    <property type="entry name" value="HIBADH-related"/>
</dbReference>
<dbReference type="InterPro" id="IPR008927">
    <property type="entry name" value="6-PGluconate_DH-like_C_sf"/>
</dbReference>
<dbReference type="PIRSF" id="PIRSF000103">
    <property type="entry name" value="HIBADH"/>
    <property type="match status" value="1"/>
</dbReference>
<name>A0A853BET8_9PSEU</name>
<comment type="similarity">
    <text evidence="1">Belongs to the HIBADH-related family.</text>
</comment>
<dbReference type="Proteomes" id="UP000549616">
    <property type="component" value="Unassembled WGS sequence"/>
</dbReference>
<comment type="caution">
    <text evidence="5">The sequence shown here is derived from an EMBL/GenBank/DDBJ whole genome shotgun (WGS) entry which is preliminary data.</text>
</comment>
<feature type="active site" evidence="3">
    <location>
        <position position="173"/>
    </location>
</feature>
<reference evidence="5 6" key="1">
    <citation type="submission" date="2020-07" db="EMBL/GenBank/DDBJ databases">
        <title>Sequencing the genomes of 1000 actinobacteria strains.</title>
        <authorList>
            <person name="Klenk H.-P."/>
        </authorList>
    </citation>
    <scope>NUCLEOTIDE SEQUENCE [LARGE SCALE GENOMIC DNA]</scope>
    <source>
        <strain evidence="5 6">DSM 104006</strain>
    </source>
</reference>
<sequence length="295" mass="30813">MPEPIGVIGTGAMGSRFARRLAGLGHPVHAWNRTPARVEALQDAGVVAQSTPRAVAERCELLVCMVWDSEALRSVARGPGGFIAGMSHRHVVLDASTVEPEVSAEIATAVAGAGAAMLDTPVSGSLDAAESGRLMIMSSGPVRAFDRARPVLDALARSVRHVSEVNGSALALKLAINLQVALQEVAWGEGLALAAEFGIDRVQATSVMLDSVIASPMLHYRAPFVLDPPGEVWASSAQLLKDVSYAVARSGGHAVAGRHARDLLAKICGDERADREAAELMIAVADGERPDGPTR</sequence>